<evidence type="ECO:0000313" key="2">
    <source>
        <dbReference type="EMBL" id="EHO63227.1"/>
    </source>
</evidence>
<dbReference type="Gene3D" id="3.40.50.300">
    <property type="entry name" value="P-loop containing nucleotide triphosphate hydrolases"/>
    <property type="match status" value="1"/>
</dbReference>
<gene>
    <name evidence="2" type="ORF">HMPREF9453_00817</name>
</gene>
<name>H1CZM9_9FIRM</name>
<dbReference type="CDD" id="cd02028">
    <property type="entry name" value="UMPK_like"/>
    <property type="match status" value="1"/>
</dbReference>
<proteinExistence type="predicted"/>
<dbReference type="PATRIC" id="fig|742743.3.peg.827"/>
<dbReference type="GO" id="GO:0016301">
    <property type="term" value="F:kinase activity"/>
    <property type="evidence" value="ECO:0007669"/>
    <property type="project" value="InterPro"/>
</dbReference>
<dbReference type="HOGENOM" id="CLU_023775_1_0_9"/>
<dbReference type="STRING" id="742743.HMPREF9453_00817"/>
<organism evidence="2 3">
    <name type="scientific">Dialister succinatiphilus YIT 11850</name>
    <dbReference type="NCBI Taxonomy" id="742743"/>
    <lineage>
        <taxon>Bacteria</taxon>
        <taxon>Bacillati</taxon>
        <taxon>Bacillota</taxon>
        <taxon>Negativicutes</taxon>
        <taxon>Veillonellales</taxon>
        <taxon>Veillonellaceae</taxon>
        <taxon>Dialister</taxon>
    </lineage>
</organism>
<evidence type="ECO:0000313" key="3">
    <source>
        <dbReference type="Proteomes" id="UP000003277"/>
    </source>
</evidence>
<evidence type="ECO:0000259" key="1">
    <source>
        <dbReference type="Pfam" id="PF00485"/>
    </source>
</evidence>
<dbReference type="OrthoDB" id="9764644at2"/>
<dbReference type="Pfam" id="PF00485">
    <property type="entry name" value="PRK"/>
    <property type="match status" value="1"/>
</dbReference>
<protein>
    <recommendedName>
        <fullName evidence="1">Phosphoribulokinase/uridine kinase domain-containing protein</fullName>
    </recommendedName>
</protein>
<dbReference type="SUPFAM" id="SSF55186">
    <property type="entry name" value="ThrRS/AlaRS common domain"/>
    <property type="match status" value="1"/>
</dbReference>
<dbReference type="Proteomes" id="UP000003277">
    <property type="component" value="Unassembled WGS sequence"/>
</dbReference>
<dbReference type="eggNOG" id="COG0441">
    <property type="taxonomic scope" value="Bacteria"/>
</dbReference>
<accession>H1CZM9</accession>
<dbReference type="InterPro" id="IPR006083">
    <property type="entry name" value="PRK/URK"/>
</dbReference>
<dbReference type="RefSeq" id="WP_008859321.1">
    <property type="nucleotide sequence ID" value="NZ_JH591187.1"/>
</dbReference>
<reference evidence="2 3" key="1">
    <citation type="submission" date="2011-11" db="EMBL/GenBank/DDBJ databases">
        <title>The Genome Sequence of Dialister succinatiphilus YIT 11850.</title>
        <authorList>
            <consortium name="The Broad Institute Genome Sequencing Platform"/>
            <person name="Earl A."/>
            <person name="Ward D."/>
            <person name="Feldgarden M."/>
            <person name="Gevers D."/>
            <person name="Morotomi M."/>
            <person name="Young S.K."/>
            <person name="Zeng Q."/>
            <person name="Gargeya S."/>
            <person name="Fitzgerald M."/>
            <person name="Haas B."/>
            <person name="Abouelleil A."/>
            <person name="Alvarado L."/>
            <person name="Arachchi H.M."/>
            <person name="Berlin A."/>
            <person name="Brown A."/>
            <person name="Chapman S.B."/>
            <person name="Dunbar C."/>
            <person name="Gearin G."/>
            <person name="Goldberg J."/>
            <person name="Griggs A."/>
            <person name="Gujja S."/>
            <person name="Heiman D."/>
            <person name="Howarth C."/>
            <person name="Lui A."/>
            <person name="MacDonald P.J.P."/>
            <person name="Montmayeur A."/>
            <person name="Murphy C."/>
            <person name="Neiman D."/>
            <person name="Pearson M."/>
            <person name="Priest M."/>
            <person name="Roberts A."/>
            <person name="Saif S."/>
            <person name="Shea T."/>
            <person name="Sisk P."/>
            <person name="Stolte C."/>
            <person name="Sykes S."/>
            <person name="Wortman J."/>
            <person name="Nusbaum C."/>
            <person name="Birren B."/>
        </authorList>
    </citation>
    <scope>NUCLEOTIDE SEQUENCE [LARGE SCALE GENOMIC DNA]</scope>
    <source>
        <strain evidence="2 3">YIT 11850</strain>
    </source>
</reference>
<dbReference type="eggNOG" id="COG0572">
    <property type="taxonomic scope" value="Bacteria"/>
</dbReference>
<keyword evidence="3" id="KW-1185">Reference proteome</keyword>
<dbReference type="InterPro" id="IPR018163">
    <property type="entry name" value="Thr/Ala-tRNA-synth_IIc_edit"/>
</dbReference>
<dbReference type="GO" id="GO:0005524">
    <property type="term" value="F:ATP binding"/>
    <property type="evidence" value="ECO:0007669"/>
    <property type="project" value="InterPro"/>
</dbReference>
<dbReference type="InterPro" id="IPR027417">
    <property type="entry name" value="P-loop_NTPase"/>
</dbReference>
<comment type="caution">
    <text evidence="2">The sequence shown here is derived from an EMBL/GenBank/DDBJ whole genome shotgun (WGS) entry which is preliminary data.</text>
</comment>
<dbReference type="PANTHER" id="PTHR10285">
    <property type="entry name" value="URIDINE KINASE"/>
    <property type="match status" value="1"/>
</dbReference>
<dbReference type="EMBL" id="ADLT01000018">
    <property type="protein sequence ID" value="EHO63227.1"/>
    <property type="molecule type" value="Genomic_DNA"/>
</dbReference>
<dbReference type="AlphaFoldDB" id="H1CZM9"/>
<sequence length="549" mass="62733">MHITCEGRSFDFFDGASPQNLWNIVRGERGRNDAVLADCNGDILDFQTPFSKDCTVRWIPLSSKQAYQAYRRTAIMLLVCGVKEIYGEKADVKVKHSLGKSIYCEFKDGHTPLQKELSILENKMKEIVSERRKITKLVVGRNRAIAFLRMKGRNEDAELLSQLDFSELNVDQCGSLIDYYFGPMLPDMGFIHAFALHSYAPGFLLQLPGPGETELTPGKDDPLYARVFLESQNWSELIGCHNLEELNRSIDTGRIYDLVATAEALQEKKMAELADTICRQKPSIRLVCMAGPSSSGKTTFMKRLIVHLWVNGVKPVMLSLDDYFRNRDEMGNENWENLEALDLTLFEDTVSALLEGREVHLPHFNFITGKKEWDKKAIRLGKEQPILVEGLHALNPRLTYFVPGYQCIRVYLSALTQLTINDHNRISTSDSRLLRRLVRDFQFRGNGPEHTLMVWDNVRQGEERNIFQYQDRANVVFNTALLYEIPVLKKLARPLLESIGRDSPAYSEAKRMLSFLMPFRELDSSIVPGESLLREFVGYKGLGKSFLNR</sequence>
<dbReference type="SUPFAM" id="SSF52540">
    <property type="entry name" value="P-loop containing nucleoside triphosphate hydrolases"/>
    <property type="match status" value="1"/>
</dbReference>
<dbReference type="Gene3D" id="3.30.980.10">
    <property type="entry name" value="Threonyl-trna Synthetase, Chain A, domain 2"/>
    <property type="match status" value="1"/>
</dbReference>
<feature type="domain" description="Phosphoribulokinase/uridine kinase" evidence="1">
    <location>
        <begin position="287"/>
        <end position="478"/>
    </location>
</feature>